<evidence type="ECO:0000256" key="2">
    <source>
        <dbReference type="ARBA" id="ARBA00023027"/>
    </source>
</evidence>
<sequence length="342" mass="37094">MSDPIVRKANVLVLAKDVKDPNNQPVYDLLAGDTNTGKGSIIGTSSDAGSLSSLPSSDLESANVLFCSYPDAELVKEALKLCPNVEWVHCRSAGVEHVMSEELTRHRCRLTNAKGCFSSTLAEYTLTSIGYFAKDFPRLNRQKKDKNWEKYSVREISKSTLGIIGYGDIGKASAKLAKAYGMNVLALRRNPSLSSGDPLVDVCYDNSKESLNKLMSESDYVLVAAPLTPATVDLVDAEALSHAKQDCVIINVGRGPIINEGALIESLKSKKLRGAALDVFTVEPLPVENDMWALDNVLLSPHNMDQTETFMREAAESFCGLVEGWVRGDDAVGNAVDKEAGY</sequence>
<gene>
    <name evidence="6" type="ORF">TrVE_jg6757</name>
</gene>
<organism evidence="6 7">
    <name type="scientific">Triparma verrucosa</name>
    <dbReference type="NCBI Taxonomy" id="1606542"/>
    <lineage>
        <taxon>Eukaryota</taxon>
        <taxon>Sar</taxon>
        <taxon>Stramenopiles</taxon>
        <taxon>Ochrophyta</taxon>
        <taxon>Bolidophyceae</taxon>
        <taxon>Parmales</taxon>
        <taxon>Triparmaceae</taxon>
        <taxon>Triparma</taxon>
    </lineage>
</organism>
<evidence type="ECO:0008006" key="8">
    <source>
        <dbReference type="Google" id="ProtNLM"/>
    </source>
</evidence>
<dbReference type="CDD" id="cd05300">
    <property type="entry name" value="2-Hacid_dh_1"/>
    <property type="match status" value="1"/>
</dbReference>
<keyword evidence="2" id="KW-0520">NAD</keyword>
<dbReference type="Pfam" id="PF00389">
    <property type="entry name" value="2-Hacid_dh"/>
    <property type="match status" value="1"/>
</dbReference>
<dbReference type="Gene3D" id="3.40.50.720">
    <property type="entry name" value="NAD(P)-binding Rossmann-like Domain"/>
    <property type="match status" value="2"/>
</dbReference>
<dbReference type="SUPFAM" id="SSF51735">
    <property type="entry name" value="NAD(P)-binding Rossmann-fold domains"/>
    <property type="match status" value="1"/>
</dbReference>
<dbReference type="EMBL" id="BRXX01000468">
    <property type="protein sequence ID" value="GMI13416.1"/>
    <property type="molecule type" value="Genomic_DNA"/>
</dbReference>
<name>A0A9W7KW47_9STRA</name>
<evidence type="ECO:0000259" key="5">
    <source>
        <dbReference type="Pfam" id="PF02826"/>
    </source>
</evidence>
<evidence type="ECO:0000259" key="4">
    <source>
        <dbReference type="Pfam" id="PF00389"/>
    </source>
</evidence>
<comment type="caution">
    <text evidence="6">The sequence shown here is derived from an EMBL/GenBank/DDBJ whole genome shotgun (WGS) entry which is preliminary data.</text>
</comment>
<dbReference type="PROSITE" id="PS00671">
    <property type="entry name" value="D_2_HYDROXYACID_DH_3"/>
    <property type="match status" value="1"/>
</dbReference>
<evidence type="ECO:0000256" key="3">
    <source>
        <dbReference type="RuleBase" id="RU003719"/>
    </source>
</evidence>
<keyword evidence="1 3" id="KW-0560">Oxidoreductase</keyword>
<comment type="similarity">
    <text evidence="3">Belongs to the D-isomer specific 2-hydroxyacid dehydrogenase family.</text>
</comment>
<protein>
    <recommendedName>
        <fullName evidence="8">D-isomer specific 2-hydroxyacid dehydrogenase NAD-binding domain-containing protein</fullName>
    </recommendedName>
</protein>
<dbReference type="InterPro" id="IPR029753">
    <property type="entry name" value="D-isomer_DH_CS"/>
</dbReference>
<dbReference type="SUPFAM" id="SSF52283">
    <property type="entry name" value="Formate/glycerate dehydrogenase catalytic domain-like"/>
    <property type="match status" value="1"/>
</dbReference>
<evidence type="ECO:0000313" key="7">
    <source>
        <dbReference type="Proteomes" id="UP001165160"/>
    </source>
</evidence>
<feature type="domain" description="D-isomer specific 2-hydroxyacid dehydrogenase NAD-binding" evidence="5">
    <location>
        <begin position="132"/>
        <end position="302"/>
    </location>
</feature>
<feature type="domain" description="D-isomer specific 2-hydroxyacid dehydrogenase catalytic" evidence="4">
    <location>
        <begin position="60"/>
        <end position="324"/>
    </location>
</feature>
<evidence type="ECO:0000256" key="1">
    <source>
        <dbReference type="ARBA" id="ARBA00023002"/>
    </source>
</evidence>
<dbReference type="InterPro" id="IPR036291">
    <property type="entry name" value="NAD(P)-bd_dom_sf"/>
</dbReference>
<dbReference type="GO" id="GO:0016616">
    <property type="term" value="F:oxidoreductase activity, acting on the CH-OH group of donors, NAD or NADP as acceptor"/>
    <property type="evidence" value="ECO:0007669"/>
    <property type="project" value="InterPro"/>
</dbReference>
<reference evidence="7" key="1">
    <citation type="journal article" date="2023" name="Commun. Biol.">
        <title>Genome analysis of Parmales, the sister group of diatoms, reveals the evolutionary specialization of diatoms from phago-mixotrophs to photoautotrophs.</title>
        <authorList>
            <person name="Ban H."/>
            <person name="Sato S."/>
            <person name="Yoshikawa S."/>
            <person name="Yamada K."/>
            <person name="Nakamura Y."/>
            <person name="Ichinomiya M."/>
            <person name="Sato N."/>
            <person name="Blanc-Mathieu R."/>
            <person name="Endo H."/>
            <person name="Kuwata A."/>
            <person name="Ogata H."/>
        </authorList>
    </citation>
    <scope>NUCLEOTIDE SEQUENCE [LARGE SCALE GENOMIC DNA]</scope>
    <source>
        <strain evidence="7">NIES 3699</strain>
    </source>
</reference>
<dbReference type="PANTHER" id="PTHR43333:SF1">
    <property type="entry name" value="D-ISOMER SPECIFIC 2-HYDROXYACID DEHYDROGENASE NAD-BINDING DOMAIN-CONTAINING PROTEIN"/>
    <property type="match status" value="1"/>
</dbReference>
<evidence type="ECO:0000313" key="6">
    <source>
        <dbReference type="EMBL" id="GMI13416.1"/>
    </source>
</evidence>
<keyword evidence="7" id="KW-1185">Reference proteome</keyword>
<dbReference type="PANTHER" id="PTHR43333">
    <property type="entry name" value="2-HACID_DH_C DOMAIN-CONTAINING PROTEIN"/>
    <property type="match status" value="1"/>
</dbReference>
<dbReference type="AlphaFoldDB" id="A0A9W7KW47"/>
<accession>A0A9W7KW47</accession>
<dbReference type="Proteomes" id="UP001165160">
    <property type="component" value="Unassembled WGS sequence"/>
</dbReference>
<dbReference type="InterPro" id="IPR006139">
    <property type="entry name" value="D-isomer_2_OHA_DH_cat_dom"/>
</dbReference>
<dbReference type="Pfam" id="PF02826">
    <property type="entry name" value="2-Hacid_dh_C"/>
    <property type="match status" value="1"/>
</dbReference>
<proteinExistence type="inferred from homology"/>
<dbReference type="GO" id="GO:0051287">
    <property type="term" value="F:NAD binding"/>
    <property type="evidence" value="ECO:0007669"/>
    <property type="project" value="InterPro"/>
</dbReference>
<dbReference type="InterPro" id="IPR006140">
    <property type="entry name" value="D-isomer_DH_NAD-bd"/>
</dbReference>